<dbReference type="AlphaFoldDB" id="A0A0L6UPZ5"/>
<dbReference type="EMBL" id="LAVV01009422">
    <property type="protein sequence ID" value="KNZ50618.1"/>
    <property type="molecule type" value="Genomic_DNA"/>
</dbReference>
<evidence type="ECO:0000313" key="1">
    <source>
        <dbReference type="EMBL" id="KNZ50618.1"/>
    </source>
</evidence>
<organism evidence="1 2">
    <name type="scientific">Puccinia sorghi</name>
    <dbReference type="NCBI Taxonomy" id="27349"/>
    <lineage>
        <taxon>Eukaryota</taxon>
        <taxon>Fungi</taxon>
        <taxon>Dikarya</taxon>
        <taxon>Basidiomycota</taxon>
        <taxon>Pucciniomycotina</taxon>
        <taxon>Pucciniomycetes</taxon>
        <taxon>Pucciniales</taxon>
        <taxon>Pucciniaceae</taxon>
        <taxon>Puccinia</taxon>
    </lineage>
</organism>
<sequence>MNTRQIGNLEFDFLRGSCFWFLISGKHFYIYEPTQLLNGSLVISIFFYLAHGELYAKCIRQRTTGVVSKDNVKLLIPKYLPCRSELLFSVKCSEFVSLRDTPQYPKACIKVLYLL</sequence>
<dbReference type="VEuPathDB" id="FungiDB:VP01_4328g1"/>
<dbReference type="Proteomes" id="UP000037035">
    <property type="component" value="Unassembled WGS sequence"/>
</dbReference>
<name>A0A0L6UPZ5_9BASI</name>
<protein>
    <submittedName>
        <fullName evidence="1">Uncharacterized protein</fullName>
    </submittedName>
</protein>
<keyword evidence="2" id="KW-1185">Reference proteome</keyword>
<evidence type="ECO:0000313" key="2">
    <source>
        <dbReference type="Proteomes" id="UP000037035"/>
    </source>
</evidence>
<gene>
    <name evidence="1" type="ORF">VP01_4328g1</name>
</gene>
<proteinExistence type="predicted"/>
<reference evidence="1 2" key="1">
    <citation type="submission" date="2015-08" db="EMBL/GenBank/DDBJ databases">
        <title>Next Generation Sequencing and Analysis of the Genome of Puccinia sorghi L Schw, the Causal Agent of Maize Common Rust.</title>
        <authorList>
            <person name="Rochi L."/>
            <person name="Burguener G."/>
            <person name="Darino M."/>
            <person name="Turjanski A."/>
            <person name="Kreff E."/>
            <person name="Dieguez M.J."/>
            <person name="Sacco F."/>
        </authorList>
    </citation>
    <scope>NUCLEOTIDE SEQUENCE [LARGE SCALE GENOMIC DNA]</scope>
    <source>
        <strain evidence="1 2">RO10H11247</strain>
    </source>
</reference>
<comment type="caution">
    <text evidence="1">The sequence shown here is derived from an EMBL/GenBank/DDBJ whole genome shotgun (WGS) entry which is preliminary data.</text>
</comment>
<accession>A0A0L6UPZ5</accession>